<proteinExistence type="predicted"/>
<reference evidence="1 2" key="1">
    <citation type="submission" date="2019-09" db="EMBL/GenBank/DDBJ databases">
        <authorList>
            <person name="Chandra G."/>
            <person name="Truman W A."/>
        </authorList>
    </citation>
    <scope>NUCLEOTIDE SEQUENCE [LARGE SCALE GENOMIC DNA]</scope>
    <source>
        <strain evidence="1">PS691</strain>
    </source>
</reference>
<protein>
    <submittedName>
        <fullName evidence="1">Uncharacterized protein</fullName>
    </submittedName>
</protein>
<gene>
    <name evidence="1" type="ORF">PS691_04242</name>
</gene>
<sequence length="207" mass="23807">MGGCLLSFTPQVYPQDQKDIQDCLLYAEHAANDKYPGQVSKKIWFDYYQGRLLKAGFALRTLVPNKQLRVSNVNQLVDISHGIIGRFGSERLGQLFKVAYKALKLDDIAWDFFRGNVAEGGLSVLRCAPCERLGSGEVVVFLYGLRFSTVTFEEDFFFWSEFEREVVIIPDGGVFVFNPEVFEHYRERVHQKIDAYSDKVFVRKLKL</sequence>
<evidence type="ECO:0000313" key="2">
    <source>
        <dbReference type="Proteomes" id="UP000337909"/>
    </source>
</evidence>
<name>A0A5E7E513_PSEFL</name>
<organism evidence="1 2">
    <name type="scientific">Pseudomonas fluorescens</name>
    <dbReference type="NCBI Taxonomy" id="294"/>
    <lineage>
        <taxon>Bacteria</taxon>
        <taxon>Pseudomonadati</taxon>
        <taxon>Pseudomonadota</taxon>
        <taxon>Gammaproteobacteria</taxon>
        <taxon>Pseudomonadales</taxon>
        <taxon>Pseudomonadaceae</taxon>
        <taxon>Pseudomonas</taxon>
    </lineage>
</organism>
<dbReference type="AlphaFoldDB" id="A0A5E7E513"/>
<accession>A0A5E7E513</accession>
<dbReference type="Proteomes" id="UP000337909">
    <property type="component" value="Unassembled WGS sequence"/>
</dbReference>
<evidence type="ECO:0000313" key="1">
    <source>
        <dbReference type="EMBL" id="VVO21747.1"/>
    </source>
</evidence>
<dbReference type="EMBL" id="CABVHQ010000050">
    <property type="protein sequence ID" value="VVO21747.1"/>
    <property type="molecule type" value="Genomic_DNA"/>
</dbReference>